<comment type="subcellular location">
    <subcellularLocation>
        <location evidence="1">Cytoplasm</location>
    </subcellularLocation>
</comment>
<dbReference type="InterPro" id="IPR035426">
    <property type="entry name" value="Gemin2/Brr1"/>
</dbReference>
<dbReference type="OrthoDB" id="428895at2759"/>
<dbReference type="InterPro" id="IPR017364">
    <property type="entry name" value="GEMIN2"/>
</dbReference>
<reference evidence="9" key="1">
    <citation type="submission" date="2018-01" db="EMBL/GenBank/DDBJ databases">
        <authorList>
            <person name="Alioto T."/>
            <person name="Alioto T."/>
        </authorList>
    </citation>
    <scope>NUCLEOTIDE SEQUENCE [LARGE SCALE GENOMIC DNA]</scope>
</reference>
<dbReference type="OMA" id="PHKCLLP"/>
<gene>
    <name evidence="8" type="ORF">DGUA_6G007105</name>
</gene>
<keyword evidence="9" id="KW-1185">Reference proteome</keyword>
<keyword evidence="2 7" id="KW-0963">Cytoplasm</keyword>
<organism evidence="8 9">
    <name type="scientific">Drosophila guanche</name>
    <name type="common">Fruit fly</name>
    <dbReference type="NCBI Taxonomy" id="7266"/>
    <lineage>
        <taxon>Eukaryota</taxon>
        <taxon>Metazoa</taxon>
        <taxon>Ecdysozoa</taxon>
        <taxon>Arthropoda</taxon>
        <taxon>Hexapoda</taxon>
        <taxon>Insecta</taxon>
        <taxon>Pterygota</taxon>
        <taxon>Neoptera</taxon>
        <taxon>Endopterygota</taxon>
        <taxon>Diptera</taxon>
        <taxon>Brachycera</taxon>
        <taxon>Muscomorpha</taxon>
        <taxon>Ephydroidea</taxon>
        <taxon>Drosophilidae</taxon>
        <taxon>Drosophila</taxon>
        <taxon>Sophophora</taxon>
    </lineage>
</organism>
<evidence type="ECO:0000256" key="5">
    <source>
        <dbReference type="ARBA" id="ARBA00025758"/>
    </source>
</evidence>
<evidence type="ECO:0000256" key="4">
    <source>
        <dbReference type="ARBA" id="ARBA00023187"/>
    </source>
</evidence>
<comment type="function">
    <text evidence="7">The SMN complex catalyzes the assembly of small nuclear ribonucleoproteins (snRNPs), the building blocks of the spliceosome, and thereby plays an important role in the splicing of cellular pre-mRNAs.</text>
</comment>
<keyword evidence="4 7" id="KW-0508">mRNA splicing</keyword>
<dbReference type="GO" id="GO:0000245">
    <property type="term" value="P:spliceosomal complex assembly"/>
    <property type="evidence" value="ECO:0007669"/>
    <property type="project" value="UniProtKB-UniRule"/>
</dbReference>
<dbReference type="PIRSF" id="PIRSF038038">
    <property type="entry name" value="SMN_Gemin2"/>
    <property type="match status" value="1"/>
</dbReference>
<dbReference type="Proteomes" id="UP000268350">
    <property type="component" value="Unassembled WGS sequence"/>
</dbReference>
<comment type="subunit">
    <text evidence="7">Part of the core SMN complex.</text>
</comment>
<evidence type="ECO:0000256" key="1">
    <source>
        <dbReference type="ARBA" id="ARBA00004496"/>
    </source>
</evidence>
<evidence type="ECO:0000313" key="8">
    <source>
        <dbReference type="EMBL" id="SPP76554.1"/>
    </source>
</evidence>
<accession>A0A3B0J456</accession>
<dbReference type="EMBL" id="OUUW01000002">
    <property type="protein sequence ID" value="SPP76554.1"/>
    <property type="molecule type" value="Genomic_DNA"/>
</dbReference>
<dbReference type="Pfam" id="PF04938">
    <property type="entry name" value="SIP1"/>
    <property type="match status" value="1"/>
</dbReference>
<evidence type="ECO:0000256" key="6">
    <source>
        <dbReference type="ARBA" id="ARBA00047179"/>
    </source>
</evidence>
<sequence>MEHDADEQSFQLQALEIREPDAGFDPQLPPQTGEEYLMHMAYERKRCPAVVTKRSSKIKKDVSDRGQEMLESMPLPPHKCLLPTPEWRDEQTKSFQSARSQVLGMREELTAHYYDQSAEPPLTSDTEKWQKFCRERQPLLSTLLHLSQSDLELLLEMLSQWLQAEEPVDLLIRDVWLGRWLYATLVCLHLPLEPFVYSTLRGIARSCIQLRNALTEEDVKRAAPYNLIITLIVQVFAQSDLEAYL</sequence>
<evidence type="ECO:0000256" key="2">
    <source>
        <dbReference type="ARBA" id="ARBA00022490"/>
    </source>
</evidence>
<dbReference type="GO" id="GO:0032797">
    <property type="term" value="C:SMN complex"/>
    <property type="evidence" value="ECO:0007669"/>
    <property type="project" value="UniProtKB-UniRule"/>
</dbReference>
<dbReference type="Gene3D" id="1.20.58.1070">
    <property type="match status" value="1"/>
</dbReference>
<evidence type="ECO:0000256" key="3">
    <source>
        <dbReference type="ARBA" id="ARBA00022664"/>
    </source>
</evidence>
<dbReference type="PANTHER" id="PTHR12794">
    <property type="entry name" value="GEMIN2"/>
    <property type="match status" value="1"/>
</dbReference>
<proteinExistence type="inferred from homology"/>
<comment type="similarity">
    <text evidence="5 7">Belongs to the gemin-2 family.</text>
</comment>
<evidence type="ECO:0000313" key="9">
    <source>
        <dbReference type="Proteomes" id="UP000268350"/>
    </source>
</evidence>
<name>A0A3B0J456_DROGU</name>
<dbReference type="GO" id="GO:0000387">
    <property type="term" value="P:spliceosomal snRNP assembly"/>
    <property type="evidence" value="ECO:0007669"/>
    <property type="project" value="UniProtKB-UniRule"/>
</dbReference>
<dbReference type="GO" id="GO:0005681">
    <property type="term" value="C:spliceosomal complex"/>
    <property type="evidence" value="ECO:0007669"/>
    <property type="project" value="UniProtKB-UniRule"/>
</dbReference>
<dbReference type="STRING" id="7266.A0A3B0J456"/>
<protein>
    <recommendedName>
        <fullName evidence="6 7">Gem-associated protein 2</fullName>
    </recommendedName>
</protein>
<evidence type="ECO:0000256" key="7">
    <source>
        <dbReference type="PIRNR" id="PIRNR038038"/>
    </source>
</evidence>
<keyword evidence="3 7" id="KW-0507">mRNA processing</keyword>
<dbReference type="PANTHER" id="PTHR12794:SF0">
    <property type="entry name" value="GEM-ASSOCIATED PROTEIN 2"/>
    <property type="match status" value="1"/>
</dbReference>
<dbReference type="AlphaFoldDB" id="A0A3B0J456"/>